<proteinExistence type="predicted"/>
<feature type="transmembrane region" description="Helical" evidence="1">
    <location>
        <begin position="146"/>
        <end position="164"/>
    </location>
</feature>
<keyword evidence="1" id="KW-1133">Transmembrane helix</keyword>
<comment type="caution">
    <text evidence="2">The sequence shown here is derived from an EMBL/GenBank/DDBJ whole genome shotgun (WGS) entry which is preliminary data.</text>
</comment>
<keyword evidence="3" id="KW-1185">Reference proteome</keyword>
<keyword evidence="1" id="KW-0812">Transmembrane</keyword>
<evidence type="ECO:0000256" key="1">
    <source>
        <dbReference type="SAM" id="Phobius"/>
    </source>
</evidence>
<evidence type="ECO:0000313" key="3">
    <source>
        <dbReference type="Proteomes" id="UP000326924"/>
    </source>
</evidence>
<feature type="transmembrane region" description="Helical" evidence="1">
    <location>
        <begin position="189"/>
        <end position="208"/>
    </location>
</feature>
<dbReference type="EMBL" id="VXIS01000060">
    <property type="protein sequence ID" value="KAA8909217.1"/>
    <property type="molecule type" value="Genomic_DNA"/>
</dbReference>
<dbReference type="Proteomes" id="UP000326924">
    <property type="component" value="Unassembled WGS sequence"/>
</dbReference>
<dbReference type="AlphaFoldDB" id="A0A5J5F0F6"/>
<evidence type="ECO:0000313" key="2">
    <source>
        <dbReference type="EMBL" id="KAA8909217.1"/>
    </source>
</evidence>
<gene>
    <name evidence="2" type="ORF">FN846DRAFT_630979</name>
</gene>
<dbReference type="InParanoid" id="A0A5J5F0F6"/>
<sequence length="209" mass="22153">MQVRTTSNQRQGSSTLRRGGGFQLPFLPSAQNSGGAVIVAAAAAAAAAVVVALFLLRLLPSPSVLVAAVPFSHPRCGTVASAVSRRPSFDETDAVDTIRRSFPSTTYSEKWSCVLAHLVITFGTPPSLLPKGIFLLLALPRQSFDYTALFCSCLVLFSLRFHLLALPPPPPSLLCECSLAENSTGKADIHYSVWILVALLLTGTLMGGL</sequence>
<feature type="transmembrane region" description="Helical" evidence="1">
    <location>
        <begin position="36"/>
        <end position="56"/>
    </location>
</feature>
<keyword evidence="1" id="KW-0472">Membrane</keyword>
<accession>A0A5J5F0F6</accession>
<name>A0A5J5F0F6_9PEZI</name>
<feature type="transmembrane region" description="Helical" evidence="1">
    <location>
        <begin position="114"/>
        <end position="139"/>
    </location>
</feature>
<organism evidence="2 3">
    <name type="scientific">Sphaerosporella brunnea</name>
    <dbReference type="NCBI Taxonomy" id="1250544"/>
    <lineage>
        <taxon>Eukaryota</taxon>
        <taxon>Fungi</taxon>
        <taxon>Dikarya</taxon>
        <taxon>Ascomycota</taxon>
        <taxon>Pezizomycotina</taxon>
        <taxon>Pezizomycetes</taxon>
        <taxon>Pezizales</taxon>
        <taxon>Pyronemataceae</taxon>
        <taxon>Sphaerosporella</taxon>
    </lineage>
</organism>
<protein>
    <submittedName>
        <fullName evidence="2">Uncharacterized protein</fullName>
    </submittedName>
</protein>
<reference evidence="2 3" key="1">
    <citation type="submission" date="2019-09" db="EMBL/GenBank/DDBJ databases">
        <title>Draft genome of the ectomycorrhizal ascomycete Sphaerosporella brunnea.</title>
        <authorList>
            <consortium name="DOE Joint Genome Institute"/>
            <person name="Benucci G.M."/>
            <person name="Marozzi G."/>
            <person name="Antonielli L."/>
            <person name="Sanchez S."/>
            <person name="Marco P."/>
            <person name="Wang X."/>
            <person name="Falini L.B."/>
            <person name="Barry K."/>
            <person name="Haridas S."/>
            <person name="Lipzen A."/>
            <person name="Labutti K."/>
            <person name="Grigoriev I.V."/>
            <person name="Murat C."/>
            <person name="Martin F."/>
            <person name="Albertini E."/>
            <person name="Donnini D."/>
            <person name="Bonito G."/>
        </authorList>
    </citation>
    <scope>NUCLEOTIDE SEQUENCE [LARGE SCALE GENOMIC DNA]</scope>
    <source>
        <strain evidence="2 3">Sb_GMNB300</strain>
    </source>
</reference>